<evidence type="ECO:0000259" key="1">
    <source>
        <dbReference type="Pfam" id="PF14951"/>
    </source>
</evidence>
<dbReference type="PANTHER" id="PTHR34347">
    <property type="entry name" value="DNA REPAIR-SCAFFOLDING PROTEIN SPIDR"/>
    <property type="match status" value="1"/>
</dbReference>
<protein>
    <recommendedName>
        <fullName evidence="1">DUF4503 domain-containing protein</fullName>
    </recommendedName>
</protein>
<dbReference type="InterPro" id="IPR053054">
    <property type="entry name" value="DNA_repair-scaffolding"/>
</dbReference>
<dbReference type="Proteomes" id="UP001163046">
    <property type="component" value="Unassembled WGS sequence"/>
</dbReference>
<gene>
    <name evidence="2" type="ORF">OS493_001676</name>
</gene>
<evidence type="ECO:0000313" key="2">
    <source>
        <dbReference type="EMBL" id="KAJ7381528.1"/>
    </source>
</evidence>
<accession>A0A9W9ZGW5</accession>
<name>A0A9W9ZGW5_9CNID</name>
<evidence type="ECO:0000313" key="3">
    <source>
        <dbReference type="Proteomes" id="UP001163046"/>
    </source>
</evidence>
<dbReference type="GO" id="GO:0000228">
    <property type="term" value="C:nuclear chromosome"/>
    <property type="evidence" value="ECO:0007669"/>
    <property type="project" value="TreeGrafter"/>
</dbReference>
<dbReference type="Pfam" id="PF14951">
    <property type="entry name" value="DUF4503"/>
    <property type="match status" value="1"/>
</dbReference>
<dbReference type="PANTHER" id="PTHR34347:SF1">
    <property type="entry name" value="DNA REPAIR-SCAFFOLDING PROTEIN"/>
    <property type="match status" value="1"/>
</dbReference>
<dbReference type="GO" id="GO:0000724">
    <property type="term" value="P:double-strand break repair via homologous recombination"/>
    <property type="evidence" value="ECO:0007669"/>
    <property type="project" value="TreeGrafter"/>
</dbReference>
<organism evidence="2 3">
    <name type="scientific">Desmophyllum pertusum</name>
    <dbReference type="NCBI Taxonomy" id="174260"/>
    <lineage>
        <taxon>Eukaryota</taxon>
        <taxon>Metazoa</taxon>
        <taxon>Cnidaria</taxon>
        <taxon>Anthozoa</taxon>
        <taxon>Hexacorallia</taxon>
        <taxon>Scleractinia</taxon>
        <taxon>Caryophylliina</taxon>
        <taxon>Caryophylliidae</taxon>
        <taxon>Desmophyllum</taxon>
    </lineage>
</organism>
<comment type="caution">
    <text evidence="2">The sequence shown here is derived from an EMBL/GenBank/DDBJ whole genome shotgun (WGS) entry which is preliminary data.</text>
</comment>
<dbReference type="InterPro" id="IPR028032">
    <property type="entry name" value="DUF4503"/>
</dbReference>
<dbReference type="AlphaFoldDB" id="A0A9W9ZGW5"/>
<dbReference type="GO" id="GO:0070202">
    <property type="term" value="P:regulation of establishment of protein localization to chromosome"/>
    <property type="evidence" value="ECO:0007669"/>
    <property type="project" value="TreeGrafter"/>
</dbReference>
<dbReference type="OrthoDB" id="1914453at2759"/>
<feature type="domain" description="DUF4503" evidence="1">
    <location>
        <begin position="20"/>
        <end position="412"/>
    </location>
</feature>
<dbReference type="GO" id="GO:0005654">
    <property type="term" value="C:nucleoplasm"/>
    <property type="evidence" value="ECO:0007669"/>
    <property type="project" value="TreeGrafter"/>
</dbReference>
<reference evidence="2" key="1">
    <citation type="submission" date="2023-01" db="EMBL/GenBank/DDBJ databases">
        <title>Genome assembly of the deep-sea coral Lophelia pertusa.</title>
        <authorList>
            <person name="Herrera S."/>
            <person name="Cordes E."/>
        </authorList>
    </citation>
    <scope>NUCLEOTIDE SEQUENCE</scope>
    <source>
        <strain evidence="2">USNM1676648</strain>
        <tissue evidence="2">Polyp</tissue>
    </source>
</reference>
<dbReference type="EMBL" id="MU826350">
    <property type="protein sequence ID" value="KAJ7381528.1"/>
    <property type="molecule type" value="Genomic_DNA"/>
</dbReference>
<proteinExistence type="predicted"/>
<sequence length="413" mass="45701">MAKSANEDGNEEIRWTLLVQDIHGMCAEIQVPQTFQDSFDWNSCIVKGEGKVYTFSHVKVIQRTNRLRSAGLFSLIQSLWCSHDDNTITSDTGNSQIVTQESGSQDSNSSSPPNFCYVLTVQESSHASLCQDVVFSEGLLLKPCAFRALWDVLHNKDVKRERINTLCKLLYCRIIGPSAVDELHNSSFELFVTDSSLQNATESEGPSDELLGYVKIIGKSNHVLPPDLRQVPRTNYAMTLTAKQLVVTVQASHELVADSYSVIRKAVTQSTTFHEESVQQDILDSLTNIKPVCFPSLTRHSCLGYVYLIEAVVTGVVEETACCWLVCDTCGNPDITVKHGANSQFFCSSCNRAVESPQTRTHLTVLVKVKSFPDAHVKVTLLQSTIDKLLPVSYQDSDQGYDIEAVLGKQPGV</sequence>
<keyword evidence="3" id="KW-1185">Reference proteome</keyword>